<feature type="transmembrane region" description="Helical" evidence="5">
    <location>
        <begin position="139"/>
        <end position="162"/>
    </location>
</feature>
<organism evidence="7 8">
    <name type="scientific">Dictyobacter formicarum</name>
    <dbReference type="NCBI Taxonomy" id="2778368"/>
    <lineage>
        <taxon>Bacteria</taxon>
        <taxon>Bacillati</taxon>
        <taxon>Chloroflexota</taxon>
        <taxon>Ktedonobacteria</taxon>
        <taxon>Ktedonobacterales</taxon>
        <taxon>Dictyobacteraceae</taxon>
        <taxon>Dictyobacter</taxon>
    </lineage>
</organism>
<comment type="subcellular location">
    <subcellularLocation>
        <location evidence="1">Membrane</location>
        <topology evidence="1">Multi-pass membrane protein</topology>
    </subcellularLocation>
</comment>
<gene>
    <name evidence="7" type="ORF">KSZ_75200</name>
</gene>
<evidence type="ECO:0000256" key="4">
    <source>
        <dbReference type="ARBA" id="ARBA00023136"/>
    </source>
</evidence>
<feature type="transmembrane region" description="Helical" evidence="5">
    <location>
        <begin position="168"/>
        <end position="187"/>
    </location>
</feature>
<comment type="caution">
    <text evidence="7">The sequence shown here is derived from an EMBL/GenBank/DDBJ whole genome shotgun (WGS) entry which is preliminary data.</text>
</comment>
<dbReference type="InterPro" id="IPR013525">
    <property type="entry name" value="ABC2_TM"/>
</dbReference>
<feature type="transmembrane region" description="Helical" evidence="5">
    <location>
        <begin position="20"/>
        <end position="39"/>
    </location>
</feature>
<accession>A0ABQ3VV56</accession>
<keyword evidence="4 5" id="KW-0472">Membrane</keyword>
<evidence type="ECO:0000256" key="5">
    <source>
        <dbReference type="SAM" id="Phobius"/>
    </source>
</evidence>
<keyword evidence="2 5" id="KW-0812">Transmembrane</keyword>
<proteinExistence type="predicted"/>
<evidence type="ECO:0000256" key="3">
    <source>
        <dbReference type="ARBA" id="ARBA00022989"/>
    </source>
</evidence>
<dbReference type="EMBL" id="BNJJ01000039">
    <property type="protein sequence ID" value="GHO89514.1"/>
    <property type="molecule type" value="Genomic_DNA"/>
</dbReference>
<reference evidence="7 8" key="1">
    <citation type="journal article" date="2021" name="Int. J. Syst. Evol. Microbiol.">
        <title>Reticulibacter mediterranei gen. nov., sp. nov., within the new family Reticulibacteraceae fam. nov., and Ktedonospora formicarum gen. nov., sp. nov., Ktedonobacter robiniae sp. nov., Dictyobacter formicarum sp. nov. and Dictyobacter arantiisoli sp. nov., belonging to the class Ktedonobacteria.</title>
        <authorList>
            <person name="Yabe S."/>
            <person name="Zheng Y."/>
            <person name="Wang C.M."/>
            <person name="Sakai Y."/>
            <person name="Abe K."/>
            <person name="Yokota A."/>
            <person name="Donadio S."/>
            <person name="Cavaletti L."/>
            <person name="Monciardini P."/>
        </authorList>
    </citation>
    <scope>NUCLEOTIDE SEQUENCE [LARGE SCALE GENOMIC DNA]</scope>
    <source>
        <strain evidence="7 8">SOSP1-9</strain>
    </source>
</reference>
<evidence type="ECO:0000259" key="6">
    <source>
        <dbReference type="Pfam" id="PF01061"/>
    </source>
</evidence>
<evidence type="ECO:0000256" key="1">
    <source>
        <dbReference type="ARBA" id="ARBA00004141"/>
    </source>
</evidence>
<keyword evidence="3 5" id="KW-1133">Transmembrane helix</keyword>
<dbReference type="Pfam" id="PF01061">
    <property type="entry name" value="ABC2_membrane"/>
    <property type="match status" value="1"/>
</dbReference>
<keyword evidence="8" id="KW-1185">Reference proteome</keyword>
<evidence type="ECO:0000256" key="2">
    <source>
        <dbReference type="ARBA" id="ARBA00022692"/>
    </source>
</evidence>
<evidence type="ECO:0000313" key="8">
    <source>
        <dbReference type="Proteomes" id="UP000635565"/>
    </source>
</evidence>
<dbReference type="PANTHER" id="PTHR43229">
    <property type="entry name" value="NODULATION PROTEIN J"/>
    <property type="match status" value="1"/>
</dbReference>
<dbReference type="PANTHER" id="PTHR43229:SF2">
    <property type="entry name" value="NODULATION PROTEIN J"/>
    <property type="match status" value="1"/>
</dbReference>
<feature type="transmembrane region" description="Helical" evidence="5">
    <location>
        <begin position="231"/>
        <end position="254"/>
    </location>
</feature>
<feature type="domain" description="ABC-2 type transporter transmembrane" evidence="6">
    <location>
        <begin position="5"/>
        <end position="218"/>
    </location>
</feature>
<feature type="transmembrane region" description="Helical" evidence="5">
    <location>
        <begin position="105"/>
        <end position="127"/>
    </location>
</feature>
<sequence>MLAAFWHTFRRDIMVTGREFMPFLMQVVVQPLCLLFIFGKVMPSVGATQQLYPAFFLPGVVGLNIALVGVQSVTISLMLDLSSNREIDDRLLAPLPISLVALEKVVFAAVRSLVAGGLAFPLAYLILGSGYQVRTDALLPMFGVMILGALCSGALGLVIGTLLPADKIYLLFTLIFSATLYTGCVYFSWASLSSMLPLQIVTLFNPLTYISEGLRYTMIPLQHGQAYVTLPIGWVLLGLIGSFALFLFIGLRAFHKRVIS</sequence>
<dbReference type="InterPro" id="IPR051784">
    <property type="entry name" value="Nod_factor_ABC_transporter"/>
</dbReference>
<dbReference type="Proteomes" id="UP000635565">
    <property type="component" value="Unassembled WGS sequence"/>
</dbReference>
<protein>
    <submittedName>
        <fullName evidence="7">Transport permease protein</fullName>
    </submittedName>
</protein>
<feature type="transmembrane region" description="Helical" evidence="5">
    <location>
        <begin position="51"/>
        <end position="79"/>
    </location>
</feature>
<evidence type="ECO:0000313" key="7">
    <source>
        <dbReference type="EMBL" id="GHO89514.1"/>
    </source>
</evidence>
<name>A0ABQ3VV56_9CHLR</name>